<evidence type="ECO:0000256" key="2">
    <source>
        <dbReference type="ARBA" id="ARBA00022692"/>
    </source>
</evidence>
<name>A0ABV3P482_9ACTN</name>
<keyword evidence="2 6" id="KW-0812">Transmembrane</keyword>
<keyword evidence="5" id="KW-0046">Antibiotic resistance</keyword>
<organism evidence="8 9">
    <name type="scientific">Kineococcus endophyticus</name>
    <dbReference type="NCBI Taxonomy" id="1181883"/>
    <lineage>
        <taxon>Bacteria</taxon>
        <taxon>Bacillati</taxon>
        <taxon>Actinomycetota</taxon>
        <taxon>Actinomycetes</taxon>
        <taxon>Kineosporiales</taxon>
        <taxon>Kineosporiaceae</taxon>
        <taxon>Kineococcus</taxon>
    </lineage>
</organism>
<keyword evidence="3 6" id="KW-1133">Transmembrane helix</keyword>
<proteinExistence type="predicted"/>
<evidence type="ECO:0000256" key="1">
    <source>
        <dbReference type="ARBA" id="ARBA00004141"/>
    </source>
</evidence>
<feature type="transmembrane region" description="Helical" evidence="6">
    <location>
        <begin position="29"/>
        <end position="51"/>
    </location>
</feature>
<dbReference type="RefSeq" id="WP_367637031.1">
    <property type="nucleotide sequence ID" value="NZ_JBFNQN010000004.1"/>
</dbReference>
<evidence type="ECO:0000256" key="4">
    <source>
        <dbReference type="ARBA" id="ARBA00023136"/>
    </source>
</evidence>
<evidence type="ECO:0000256" key="3">
    <source>
        <dbReference type="ARBA" id="ARBA00022989"/>
    </source>
</evidence>
<protein>
    <submittedName>
        <fullName evidence="8">ABC transporter permease</fullName>
    </submittedName>
</protein>
<feature type="transmembrane region" description="Helical" evidence="6">
    <location>
        <begin position="109"/>
        <end position="135"/>
    </location>
</feature>
<evidence type="ECO:0000313" key="9">
    <source>
        <dbReference type="Proteomes" id="UP001555826"/>
    </source>
</evidence>
<keyword evidence="9" id="KW-1185">Reference proteome</keyword>
<dbReference type="Proteomes" id="UP001555826">
    <property type="component" value="Unassembled WGS sequence"/>
</dbReference>
<dbReference type="Pfam" id="PF01061">
    <property type="entry name" value="ABC2_membrane"/>
    <property type="match status" value="1"/>
</dbReference>
<sequence length="259" mass="27129">MTHAAAPSRTVGPARLTWLHTRYQVLETLRVPVVVVSTAVFPALIFTVFVVPQAGAMSPLAATAATAQLAVFSAMSTALFTHGAGIAEDRALPWDTHLRTLPVGAAPRFLARVLMGAFFTLLGLVPLVALSALLTDATVSVARFLEGLVALLAAGVPLLALGLAIGYSLPAKAALALAQVVLLPLAFAGGLFLPPETMPDWLQSISVWTPTRAGRDLVTSAVTGLDVGTRVVPVLVGWAVVFGAVAVWAIRRDQGRRFR</sequence>
<feature type="transmembrane region" description="Helical" evidence="6">
    <location>
        <begin position="231"/>
        <end position="250"/>
    </location>
</feature>
<accession>A0ABV3P482</accession>
<evidence type="ECO:0000259" key="7">
    <source>
        <dbReference type="Pfam" id="PF01061"/>
    </source>
</evidence>
<dbReference type="PIRSF" id="PIRSF006648">
    <property type="entry name" value="DrrB"/>
    <property type="match status" value="1"/>
</dbReference>
<evidence type="ECO:0000313" key="8">
    <source>
        <dbReference type="EMBL" id="MEW9264355.1"/>
    </source>
</evidence>
<dbReference type="InterPro" id="IPR051784">
    <property type="entry name" value="Nod_factor_ABC_transporter"/>
</dbReference>
<keyword evidence="4 6" id="KW-0472">Membrane</keyword>
<comment type="caution">
    <text evidence="8">The sequence shown here is derived from an EMBL/GenBank/DDBJ whole genome shotgun (WGS) entry which is preliminary data.</text>
</comment>
<dbReference type="PANTHER" id="PTHR43229:SF6">
    <property type="entry name" value="ABC-TYPE MULTIDRUG TRANSPORT SYSTEM, PERMEASE COMPONENT"/>
    <property type="match status" value="1"/>
</dbReference>
<evidence type="ECO:0000256" key="6">
    <source>
        <dbReference type="SAM" id="Phobius"/>
    </source>
</evidence>
<evidence type="ECO:0000256" key="5">
    <source>
        <dbReference type="ARBA" id="ARBA00023251"/>
    </source>
</evidence>
<feature type="domain" description="ABC-2 type transporter transmembrane" evidence="7">
    <location>
        <begin position="17"/>
        <end position="219"/>
    </location>
</feature>
<feature type="transmembrane region" description="Helical" evidence="6">
    <location>
        <begin position="147"/>
        <end position="167"/>
    </location>
</feature>
<reference evidence="8 9" key="1">
    <citation type="submission" date="2024-07" db="EMBL/GenBank/DDBJ databases">
        <authorList>
            <person name="Thanompreechachai J."/>
            <person name="Duangmal K."/>
        </authorList>
    </citation>
    <scope>NUCLEOTIDE SEQUENCE [LARGE SCALE GENOMIC DNA]</scope>
    <source>
        <strain evidence="8 9">KCTC 19886</strain>
    </source>
</reference>
<dbReference type="EMBL" id="JBFNQN010000004">
    <property type="protein sequence ID" value="MEW9264355.1"/>
    <property type="molecule type" value="Genomic_DNA"/>
</dbReference>
<dbReference type="PANTHER" id="PTHR43229">
    <property type="entry name" value="NODULATION PROTEIN J"/>
    <property type="match status" value="1"/>
</dbReference>
<dbReference type="InterPro" id="IPR000412">
    <property type="entry name" value="ABC_2_transport"/>
</dbReference>
<gene>
    <name evidence="8" type="ORF">AB1207_06325</name>
</gene>
<comment type="subcellular location">
    <subcellularLocation>
        <location evidence="1">Membrane</location>
        <topology evidence="1">Multi-pass membrane protein</topology>
    </subcellularLocation>
</comment>
<feature type="transmembrane region" description="Helical" evidence="6">
    <location>
        <begin position="174"/>
        <end position="193"/>
    </location>
</feature>
<dbReference type="InterPro" id="IPR013525">
    <property type="entry name" value="ABC2_TM"/>
</dbReference>